<dbReference type="PANTHER" id="PTHR13847">
    <property type="entry name" value="SARCOSINE DEHYDROGENASE-RELATED"/>
    <property type="match status" value="1"/>
</dbReference>
<sequence length="360" mass="38752">MGDAPDVLIVGGGVIGCALAYDLAASGLDVTVLEQERVGAGVSYGAGGMLAPQIEFAQGGPGLEWGMRSLTLYQEWDEAIRQRIGFGLDLDLSGIVRVTNTPNAWGPSDPFIRRHTQMGYVVKRLDASTIREWAPQIHPAITSGIWVVGGQVDAYRATRMMAQAAVSHNALIRSGVMVTGIEDGCVMTTAGRLCAQMVIVATGAWLPHLVDVPLKPVKGQRLLVALPQLLARVPIFGDNIYVVPKASGQYFLGATTEPEAGYDQNPTLEALMDLGTAAVGLFPELRHASVIEPWAGLRPVLPGELPLIARVPRYERVLAVGGHYRHGFLLAPITARIVRDWMVSNAPLPPDFSYQRFETA</sequence>
<dbReference type="SUPFAM" id="SSF51971">
    <property type="entry name" value="Nucleotide-binding domain"/>
    <property type="match status" value="1"/>
</dbReference>
<dbReference type="InterPro" id="IPR006076">
    <property type="entry name" value="FAD-dep_OxRdtase"/>
</dbReference>
<evidence type="ECO:0000259" key="2">
    <source>
        <dbReference type="Pfam" id="PF01266"/>
    </source>
</evidence>
<dbReference type="PANTHER" id="PTHR13847:SF289">
    <property type="entry name" value="GLYCINE OXIDASE"/>
    <property type="match status" value="1"/>
</dbReference>
<keyword evidence="1" id="KW-0560">Oxidoreductase</keyword>
<dbReference type="Gene3D" id="3.30.9.10">
    <property type="entry name" value="D-Amino Acid Oxidase, subunit A, domain 2"/>
    <property type="match status" value="1"/>
</dbReference>
<dbReference type="Gene3D" id="3.50.50.60">
    <property type="entry name" value="FAD/NAD(P)-binding domain"/>
    <property type="match status" value="1"/>
</dbReference>
<gene>
    <name evidence="3" type="ORF">BXT84_15495</name>
</gene>
<name>A0ABM6RV19_9FIRM</name>
<evidence type="ECO:0000313" key="3">
    <source>
        <dbReference type="EMBL" id="AUW95189.1"/>
    </source>
</evidence>
<reference evidence="3 4" key="1">
    <citation type="journal article" date="2019" name="Sci. Rep.">
        <title>Sulfobacillus thermotolerans: new insights into resistance and metabolic capacities of acidophilic chemolithotrophs.</title>
        <authorList>
            <person name="Panyushkina A.E."/>
            <person name="Babenko V.V."/>
            <person name="Nikitina A.S."/>
            <person name="Selezneva O.V."/>
            <person name="Tsaplina I.A."/>
            <person name="Letarova M.A."/>
            <person name="Kostryukova E.S."/>
            <person name="Letarov A.V."/>
        </authorList>
    </citation>
    <scope>NUCLEOTIDE SEQUENCE [LARGE SCALE GENOMIC DNA]</scope>
    <source>
        <strain evidence="3 4">Kr1</strain>
    </source>
</reference>
<dbReference type="PRINTS" id="PR00420">
    <property type="entry name" value="RNGMNOXGNASE"/>
</dbReference>
<feature type="domain" description="FAD dependent oxidoreductase" evidence="2">
    <location>
        <begin position="6"/>
        <end position="341"/>
    </location>
</feature>
<protein>
    <recommendedName>
        <fullName evidence="2">FAD dependent oxidoreductase domain-containing protein</fullName>
    </recommendedName>
</protein>
<dbReference type="RefSeq" id="WP_158246309.1">
    <property type="nucleotide sequence ID" value="NZ_CP133983.1"/>
</dbReference>
<dbReference type="InterPro" id="IPR036188">
    <property type="entry name" value="FAD/NAD-bd_sf"/>
</dbReference>
<dbReference type="SUPFAM" id="SSF54373">
    <property type="entry name" value="FAD-linked reductases, C-terminal domain"/>
    <property type="match status" value="1"/>
</dbReference>
<keyword evidence="4" id="KW-1185">Reference proteome</keyword>
<evidence type="ECO:0000313" key="4">
    <source>
        <dbReference type="Proteomes" id="UP000325292"/>
    </source>
</evidence>
<dbReference type="EMBL" id="CP019454">
    <property type="protein sequence ID" value="AUW95189.1"/>
    <property type="molecule type" value="Genomic_DNA"/>
</dbReference>
<organism evidence="3 4">
    <name type="scientific">Sulfobacillus thermotolerans</name>
    <dbReference type="NCBI Taxonomy" id="338644"/>
    <lineage>
        <taxon>Bacteria</taxon>
        <taxon>Bacillati</taxon>
        <taxon>Bacillota</taxon>
        <taxon>Clostridia</taxon>
        <taxon>Eubacteriales</taxon>
        <taxon>Clostridiales Family XVII. Incertae Sedis</taxon>
        <taxon>Sulfobacillus</taxon>
    </lineage>
</organism>
<dbReference type="Proteomes" id="UP000325292">
    <property type="component" value="Chromosome"/>
</dbReference>
<proteinExistence type="predicted"/>
<dbReference type="Pfam" id="PF01266">
    <property type="entry name" value="DAO"/>
    <property type="match status" value="1"/>
</dbReference>
<evidence type="ECO:0000256" key="1">
    <source>
        <dbReference type="ARBA" id="ARBA00023002"/>
    </source>
</evidence>
<accession>A0ABM6RV19</accession>